<dbReference type="InterPro" id="IPR043038">
    <property type="entry name" value="VbhA_sf"/>
</dbReference>
<gene>
    <name evidence="1" type="ORF">HHL08_23555</name>
</gene>
<protein>
    <submittedName>
        <fullName evidence="1">Antitoxin VbhA family protein</fullName>
    </submittedName>
</protein>
<comment type="caution">
    <text evidence="1">The sequence shown here is derived from an EMBL/GenBank/DDBJ whole genome shotgun (WGS) entry which is preliminary data.</text>
</comment>
<proteinExistence type="predicted"/>
<evidence type="ECO:0000313" key="2">
    <source>
        <dbReference type="Proteomes" id="UP000519023"/>
    </source>
</evidence>
<name>A0A7X9X011_9SPHN</name>
<dbReference type="Proteomes" id="UP000519023">
    <property type="component" value="Unassembled WGS sequence"/>
</dbReference>
<organism evidence="1 2">
    <name type="scientific">Sphingobium psychrophilum</name>
    <dbReference type="NCBI Taxonomy" id="2728834"/>
    <lineage>
        <taxon>Bacteria</taxon>
        <taxon>Pseudomonadati</taxon>
        <taxon>Pseudomonadota</taxon>
        <taxon>Alphaproteobacteria</taxon>
        <taxon>Sphingomonadales</taxon>
        <taxon>Sphingomonadaceae</taxon>
        <taxon>Sphingobium</taxon>
    </lineage>
</organism>
<evidence type="ECO:0000313" key="1">
    <source>
        <dbReference type="EMBL" id="NML13068.1"/>
    </source>
</evidence>
<reference evidence="1 2" key="1">
    <citation type="submission" date="2020-04" db="EMBL/GenBank/DDBJ databases">
        <title>Sphingobium sp. AR-3-1 isolated from Arctic soil.</title>
        <authorList>
            <person name="Dahal R.H."/>
            <person name="Chaudhary D.K."/>
        </authorList>
    </citation>
    <scope>NUCLEOTIDE SEQUENCE [LARGE SCALE GENOMIC DNA]</scope>
    <source>
        <strain evidence="1 2">AR-3-1</strain>
    </source>
</reference>
<dbReference type="RefSeq" id="WP_169575374.1">
    <property type="nucleotide sequence ID" value="NZ_JABBFV010000035.1"/>
</dbReference>
<sequence>MNDRLIPEEERAQRQRAIDFARTSTELSGGSFSPETEPLNARFVSGELSGSDYIAAVLDHANTLPPGVPVQEYFTSFDEAIKARDDSKGAS</sequence>
<dbReference type="EMBL" id="JABBFV010000035">
    <property type="protein sequence ID" value="NML13068.1"/>
    <property type="molecule type" value="Genomic_DNA"/>
</dbReference>
<dbReference type="CDD" id="cd11586">
    <property type="entry name" value="VbhA_like"/>
    <property type="match status" value="1"/>
</dbReference>
<dbReference type="AlphaFoldDB" id="A0A7X9X011"/>
<keyword evidence="2" id="KW-1185">Reference proteome</keyword>
<accession>A0A7X9X011</accession>
<dbReference type="Gene3D" id="1.10.8.1050">
    <property type="entry name" value="Antitoxin VbhA-like"/>
    <property type="match status" value="1"/>
</dbReference>
<dbReference type="InterPro" id="IPR033788">
    <property type="entry name" value="VbhA-like"/>
</dbReference>